<dbReference type="GO" id="GO:0005737">
    <property type="term" value="C:cytoplasm"/>
    <property type="evidence" value="ECO:0007669"/>
    <property type="project" value="UniProtKB-SubCell"/>
</dbReference>
<evidence type="ECO:0000256" key="4">
    <source>
        <dbReference type="ARBA" id="ARBA00006958"/>
    </source>
</evidence>
<proteinExistence type="inferred from homology"/>
<dbReference type="GO" id="GO:0016787">
    <property type="term" value="F:hydrolase activity"/>
    <property type="evidence" value="ECO:0007669"/>
    <property type="project" value="UniProtKB-KW"/>
</dbReference>
<comment type="subcellular location">
    <subcellularLocation>
        <location evidence="3">Cytoplasm</location>
    </subcellularLocation>
    <subcellularLocation>
        <location evidence="2">Nucleus</location>
    </subcellularLocation>
</comment>
<evidence type="ECO:0000256" key="8">
    <source>
        <dbReference type="ARBA" id="ARBA00022723"/>
    </source>
</evidence>
<dbReference type="GO" id="GO:0004518">
    <property type="term" value="F:nuclease activity"/>
    <property type="evidence" value="ECO:0007669"/>
    <property type="project" value="UniProtKB-KW"/>
</dbReference>
<evidence type="ECO:0000256" key="7">
    <source>
        <dbReference type="ARBA" id="ARBA00022722"/>
    </source>
</evidence>
<dbReference type="Proteomes" id="UP001497644">
    <property type="component" value="Chromosome 4"/>
</dbReference>
<protein>
    <recommendedName>
        <fullName evidence="5">Putative nuclease HARBI1</fullName>
    </recommendedName>
    <alternativeName>
        <fullName evidence="11">Harbinger transposase-derived nuclease</fullName>
    </alternativeName>
</protein>
<dbReference type="PANTHER" id="PTHR22930">
    <property type="match status" value="1"/>
</dbReference>
<keyword evidence="8" id="KW-0479">Metal-binding</keyword>
<evidence type="ECO:0000256" key="6">
    <source>
        <dbReference type="ARBA" id="ARBA00022490"/>
    </source>
</evidence>
<evidence type="ECO:0000256" key="11">
    <source>
        <dbReference type="ARBA" id="ARBA00030126"/>
    </source>
</evidence>
<evidence type="ECO:0000259" key="13">
    <source>
        <dbReference type="Pfam" id="PF13359"/>
    </source>
</evidence>
<accession>A0AAV2NQ62</accession>
<comment type="similarity">
    <text evidence="4">Belongs to the HARBI1 family.</text>
</comment>
<feature type="domain" description="DDE Tnp4" evidence="13">
    <location>
        <begin position="180"/>
        <end position="334"/>
    </location>
</feature>
<sequence length="386" mass="44614">MEIERLIPIWLQMLIAFEVCFDEENYHTYKELENIIITCLYEYSTKRPILRLENYVEKIIPLYNDELFKSHFRIKRATFNFILNLIKPSLLRSMPGHKTISAEKQCLIAIWKMATPDSYRSICEKFNVGRATALKAVRRVTKAIVKLASIFIVWPEGDRAKEVMTGFAAISAFPKVIGAIDGTHINIKAPHVNPDSYVNRKKRHSIHLQAVCDHQGRFTHCLAGHVGSVHDQRVFRLSEVNDYLQDRGKFPDDSHLLGDAAYNIHEHLMVPFRDNGHLTNRQKNYNYCHSSARMAIERAFALLKGRFRSLLTVLDMDRVDLIPEFIMACCILHNICFLKNDDFPITESNVFETVSDSNRQLTNERCNNAAQLKRDIISNNLIIRHA</sequence>
<evidence type="ECO:0000256" key="3">
    <source>
        <dbReference type="ARBA" id="ARBA00004496"/>
    </source>
</evidence>
<name>A0AAV2NQ62_9HYME</name>
<dbReference type="InterPro" id="IPR045249">
    <property type="entry name" value="HARBI1-like"/>
</dbReference>
<reference evidence="14" key="1">
    <citation type="submission" date="2024-04" db="EMBL/GenBank/DDBJ databases">
        <authorList>
            <consortium name="Molecular Ecology Group"/>
        </authorList>
    </citation>
    <scope>NUCLEOTIDE SEQUENCE</scope>
</reference>
<evidence type="ECO:0000256" key="2">
    <source>
        <dbReference type="ARBA" id="ARBA00004123"/>
    </source>
</evidence>
<dbReference type="PRINTS" id="PR02086">
    <property type="entry name" value="PUTNUCHARBI1"/>
</dbReference>
<dbReference type="PANTHER" id="PTHR22930:SF85">
    <property type="entry name" value="GH03217P-RELATED"/>
    <property type="match status" value="1"/>
</dbReference>
<dbReference type="InterPro" id="IPR026103">
    <property type="entry name" value="HARBI1_animal"/>
</dbReference>
<organism evidence="14 15">
    <name type="scientific">Lasius platythorax</name>
    <dbReference type="NCBI Taxonomy" id="488582"/>
    <lineage>
        <taxon>Eukaryota</taxon>
        <taxon>Metazoa</taxon>
        <taxon>Ecdysozoa</taxon>
        <taxon>Arthropoda</taxon>
        <taxon>Hexapoda</taxon>
        <taxon>Insecta</taxon>
        <taxon>Pterygota</taxon>
        <taxon>Neoptera</taxon>
        <taxon>Endopterygota</taxon>
        <taxon>Hymenoptera</taxon>
        <taxon>Apocrita</taxon>
        <taxon>Aculeata</taxon>
        <taxon>Formicoidea</taxon>
        <taxon>Formicidae</taxon>
        <taxon>Formicinae</taxon>
        <taxon>Lasius</taxon>
        <taxon>Lasius</taxon>
    </lineage>
</organism>
<gene>
    <name evidence="14" type="ORF">LPLAT_LOCUS8375</name>
</gene>
<evidence type="ECO:0000256" key="1">
    <source>
        <dbReference type="ARBA" id="ARBA00001968"/>
    </source>
</evidence>
<dbReference type="GO" id="GO:0005634">
    <property type="term" value="C:nucleus"/>
    <property type="evidence" value="ECO:0007669"/>
    <property type="project" value="UniProtKB-SubCell"/>
</dbReference>
<dbReference type="AlphaFoldDB" id="A0AAV2NQ62"/>
<evidence type="ECO:0000313" key="14">
    <source>
        <dbReference type="EMBL" id="CAL1682452.1"/>
    </source>
</evidence>
<evidence type="ECO:0000256" key="10">
    <source>
        <dbReference type="ARBA" id="ARBA00023242"/>
    </source>
</evidence>
<keyword evidence="9" id="KW-0378">Hydrolase</keyword>
<keyword evidence="7" id="KW-0540">Nuclease</keyword>
<dbReference type="Pfam" id="PF13359">
    <property type="entry name" value="DDE_Tnp_4"/>
    <property type="match status" value="1"/>
</dbReference>
<dbReference type="InterPro" id="IPR027806">
    <property type="entry name" value="HARBI1_dom"/>
</dbReference>
<comment type="cofactor">
    <cofactor evidence="1">
        <name>a divalent metal cation</name>
        <dbReference type="ChEBI" id="CHEBI:60240"/>
    </cofactor>
</comment>
<keyword evidence="15" id="KW-1185">Reference proteome</keyword>
<evidence type="ECO:0000256" key="12">
    <source>
        <dbReference type="ARBA" id="ARBA00045850"/>
    </source>
</evidence>
<evidence type="ECO:0000256" key="5">
    <source>
        <dbReference type="ARBA" id="ARBA00015519"/>
    </source>
</evidence>
<dbReference type="GO" id="GO:0046872">
    <property type="term" value="F:metal ion binding"/>
    <property type="evidence" value="ECO:0007669"/>
    <property type="project" value="UniProtKB-KW"/>
</dbReference>
<keyword evidence="10" id="KW-0539">Nucleus</keyword>
<keyword evidence="6" id="KW-0963">Cytoplasm</keyword>
<dbReference type="EMBL" id="OZ034827">
    <property type="protein sequence ID" value="CAL1682452.1"/>
    <property type="molecule type" value="Genomic_DNA"/>
</dbReference>
<evidence type="ECO:0000313" key="15">
    <source>
        <dbReference type="Proteomes" id="UP001497644"/>
    </source>
</evidence>
<evidence type="ECO:0000256" key="9">
    <source>
        <dbReference type="ARBA" id="ARBA00022801"/>
    </source>
</evidence>
<comment type="function">
    <text evidence="12">Transposase-derived protein that may have nuclease activity. Does not have transposase activity.</text>
</comment>